<keyword evidence="1" id="KW-0472">Membrane</keyword>
<dbReference type="AlphaFoldDB" id="A0A4Z1T5Z2"/>
<keyword evidence="1" id="KW-1133">Transmembrane helix</keyword>
<feature type="transmembrane region" description="Helical" evidence="1">
    <location>
        <begin position="165"/>
        <end position="191"/>
    </location>
</feature>
<dbReference type="OrthoDB" id="10255288at2759"/>
<feature type="transmembrane region" description="Helical" evidence="1">
    <location>
        <begin position="312"/>
        <end position="331"/>
    </location>
</feature>
<dbReference type="Proteomes" id="UP000315496">
    <property type="component" value="Chromosome 2"/>
</dbReference>
<dbReference type="VEuPathDB" id="GiardiaDB:GMRT_12721"/>
<feature type="transmembrane region" description="Helical" evidence="1">
    <location>
        <begin position="24"/>
        <end position="41"/>
    </location>
</feature>
<evidence type="ECO:0000256" key="1">
    <source>
        <dbReference type="SAM" id="Phobius"/>
    </source>
</evidence>
<feature type="transmembrane region" description="Helical" evidence="1">
    <location>
        <begin position="580"/>
        <end position="607"/>
    </location>
</feature>
<reference evidence="2 3" key="1">
    <citation type="submission" date="2019-05" db="EMBL/GenBank/DDBJ databases">
        <title>The compact genome of Giardia muris reveals important steps in the evolution of intestinal protozoan parasites.</title>
        <authorList>
            <person name="Xu F."/>
            <person name="Jimenez-Gonzalez A."/>
            <person name="Einarsson E."/>
            <person name="Astvaldsson A."/>
            <person name="Peirasmaki D."/>
            <person name="Eckmann L."/>
            <person name="Andersson J.O."/>
            <person name="Svard S.G."/>
            <person name="Jerlstrom-Hultqvist J."/>
        </authorList>
    </citation>
    <scope>NUCLEOTIDE SEQUENCE [LARGE SCALE GENOMIC DNA]</scope>
    <source>
        <strain evidence="2 3">Roberts-Thomson</strain>
    </source>
</reference>
<gene>
    <name evidence="2" type="ORF">GMRT_12721</name>
</gene>
<dbReference type="PANTHER" id="PTHR22950:SF652">
    <property type="entry name" value="TRANSMEMBRANE AMINO ACID TRANSPORTER FAMILY PROTEIN"/>
    <property type="match status" value="1"/>
</dbReference>
<organism evidence="2 3">
    <name type="scientific">Giardia muris</name>
    <dbReference type="NCBI Taxonomy" id="5742"/>
    <lineage>
        <taxon>Eukaryota</taxon>
        <taxon>Metamonada</taxon>
        <taxon>Diplomonadida</taxon>
        <taxon>Hexamitidae</taxon>
        <taxon>Giardiinae</taxon>
        <taxon>Giardia</taxon>
    </lineage>
</organism>
<feature type="transmembrane region" description="Helical" evidence="1">
    <location>
        <begin position="252"/>
        <end position="272"/>
    </location>
</feature>
<protein>
    <recommendedName>
        <fullName evidence="4">Amino acid transporter transmembrane domain-containing protein</fullName>
    </recommendedName>
</protein>
<accession>A0A4Z1T5Z2</accession>
<keyword evidence="1" id="KW-0812">Transmembrane</keyword>
<evidence type="ECO:0008006" key="4">
    <source>
        <dbReference type="Google" id="ProtNLM"/>
    </source>
</evidence>
<name>A0A4Z1T5Z2_GIAMU</name>
<feature type="transmembrane region" description="Helical" evidence="1">
    <location>
        <begin position="369"/>
        <end position="389"/>
    </location>
</feature>
<dbReference type="GO" id="GO:0015179">
    <property type="term" value="F:L-amino acid transmembrane transporter activity"/>
    <property type="evidence" value="ECO:0007669"/>
    <property type="project" value="TreeGrafter"/>
</dbReference>
<proteinExistence type="predicted"/>
<dbReference type="GO" id="GO:0016020">
    <property type="term" value="C:membrane"/>
    <property type="evidence" value="ECO:0007669"/>
    <property type="project" value="TreeGrafter"/>
</dbReference>
<keyword evidence="3" id="KW-1185">Reference proteome</keyword>
<feature type="transmembrane region" description="Helical" evidence="1">
    <location>
        <begin position="115"/>
        <end position="135"/>
    </location>
</feature>
<feature type="transmembrane region" description="Helical" evidence="1">
    <location>
        <begin position="47"/>
        <end position="68"/>
    </location>
</feature>
<feature type="transmembrane region" description="Helical" evidence="1">
    <location>
        <begin position="395"/>
        <end position="417"/>
    </location>
</feature>
<feature type="transmembrane region" description="Helical" evidence="1">
    <location>
        <begin position="211"/>
        <end position="231"/>
    </location>
</feature>
<dbReference type="PANTHER" id="PTHR22950">
    <property type="entry name" value="AMINO ACID TRANSPORTER"/>
    <property type="match status" value="1"/>
</dbReference>
<evidence type="ECO:0000313" key="2">
    <source>
        <dbReference type="EMBL" id="TNJ28557.1"/>
    </source>
</evidence>
<feature type="transmembrane region" description="Helical" evidence="1">
    <location>
        <begin position="141"/>
        <end position="158"/>
    </location>
</feature>
<evidence type="ECO:0000313" key="3">
    <source>
        <dbReference type="Proteomes" id="UP000315496"/>
    </source>
</evidence>
<dbReference type="EMBL" id="VDLU01000002">
    <property type="protein sequence ID" value="TNJ28557.1"/>
    <property type="molecule type" value="Genomic_DNA"/>
</dbReference>
<comment type="caution">
    <text evidence="2">The sequence shown here is derived from an EMBL/GenBank/DDBJ whole genome shotgun (WGS) entry which is preliminary data.</text>
</comment>
<sequence length="608" mass="67697">MIRVKLSRGRSAVRSVVELRRKQHVATLIVSFLEALTPALVAAPKTMVYAGIPVSVVLMLLSIAFSIYSQVRISEATFHMSADSLTDLVKRLFRPSVRLFFDIFRILGKLPVGELCVAGDFLYGAIAFICDISTLPLSYLVFSKMMLGMFILFPLLFVPVRGMQWLIKVSAMAGVGMLLCLVSLISLYGIWSHSGYIANYKKPKPSLPIAPYEGLTSGAVFAPFFYINAFFVSGGLCRWQNTLTGINSQRMVAGWIYIFVTVFLLSALYLILQLIGVSMFDRQCTSASIGCLPLKGNVFMSINYKDEVDDQYIINVGVIICYLLYALILLVTSAPRLLQASYETIWNIRPAWLEGFLQAHSRRSCMSSLAQMVITLPVLVLTILLASLFPDVSVFYSLQSTIIGAVLGVFLPLAIIYKLPVLRCSSLGRSIDECVLAQKIYMLRSFQGDSSSSALDFEMIRDIMRQSSHSFLRDSDNESDASSQIDSDRITDEDINQLEKIPQLDSFSINTGPSVTAKLWSMKSHQPLLFCDSLNDTRHLLNSGTRTEQFPAVPTTEQGMIVYAELPDFSTERPRYSRKIVMCFFSILIVTVAIVAVALSVQLAFIFL</sequence>